<name>A0A8H4VPH2_9AGAR</name>
<evidence type="ECO:0000313" key="2">
    <source>
        <dbReference type="EMBL" id="KAF4617518.1"/>
    </source>
</evidence>
<organism evidence="2 3">
    <name type="scientific">Agrocybe pediades</name>
    <dbReference type="NCBI Taxonomy" id="84607"/>
    <lineage>
        <taxon>Eukaryota</taxon>
        <taxon>Fungi</taxon>
        <taxon>Dikarya</taxon>
        <taxon>Basidiomycota</taxon>
        <taxon>Agaricomycotina</taxon>
        <taxon>Agaricomycetes</taxon>
        <taxon>Agaricomycetidae</taxon>
        <taxon>Agaricales</taxon>
        <taxon>Agaricineae</taxon>
        <taxon>Strophariaceae</taxon>
        <taxon>Agrocybe</taxon>
    </lineage>
</organism>
<accession>A0A8H4VPH2</accession>
<gene>
    <name evidence="2" type="ORF">D9613_006332</name>
</gene>
<proteinExistence type="predicted"/>
<reference evidence="2 3" key="1">
    <citation type="submission" date="2019-12" db="EMBL/GenBank/DDBJ databases">
        <authorList>
            <person name="Floudas D."/>
            <person name="Bentzer J."/>
            <person name="Ahren D."/>
            <person name="Johansson T."/>
            <person name="Persson P."/>
            <person name="Tunlid A."/>
        </authorList>
    </citation>
    <scope>NUCLEOTIDE SEQUENCE [LARGE SCALE GENOMIC DNA]</scope>
    <source>
        <strain evidence="2 3">CBS 102.39</strain>
    </source>
</reference>
<comment type="caution">
    <text evidence="2">The sequence shown here is derived from an EMBL/GenBank/DDBJ whole genome shotgun (WGS) entry which is preliminary data.</text>
</comment>
<evidence type="ECO:0000256" key="1">
    <source>
        <dbReference type="SAM" id="MobiDB-lite"/>
    </source>
</evidence>
<keyword evidence="3" id="KW-1185">Reference proteome</keyword>
<sequence>MYQRFRFARSSDLDSYNISIVEISPAQFFESSADPDPALDDLDPAIWSNAVEPNLSKVAARYLGHLDLATHVFPEGAIDDVAKATLELLRYDGRYITLSTCYNIPLNICGTTLDAQAAVCLIYRPSTTILLVLVDEKTLLNKAGNAETQVVRQAIATFQFYGNRESYAPNKRSDHARLYCRVSPDDLFISQLESDGLLYTVGTESVPTPVQCITRNMHYERMHYEIVNCMSKKTFTRDRHVLSIAIASSLLPSKEGAPGEYKALSFHLFAVRHLTDCHAVTPATAFALSLFRPGSFCWRNTLDFSRLLPAISTTHGKLTSRLLSMPPMKVLFTEFAATRLPTSSTTAALNPNAHASLASSGKLTASPTPLSPPLSTFSPSPNPNATAAEEEVPEHPAVVVDEATGGLGGSHEGVVLVPHCDEQPQVDVTFARLRLRAQPLLDLRLVLGQEREKAHHLEGRLRSRTSRGLRLAAIVVLSKACVSPVSSISVYWSAEAHLLLLPGHDQVTWRYALSFSDPGSENYGIANAHTTLRHMHDRSLEGTVQHRWMRHKKNVKPEATWSQFRRRFAPGFEDLLELGVTNGWYDITRPIDALTFRWVFIPYIQSEVDAYVHRVNFTKKRSDKNKVLPHGIPEDIATNPGAFGCLDFGINVDPAAIDYVEQLYAPRDDPVFQLVPPTFHEHISRVYAELGCPPVTFETAWDVYRMLVLRLEDLQARADNENFKSAMDDWEVEAHLLTHGDEEDHGNDLPYGPPEGAELAGGEVQVRPDGSIYMGGVNGGRGLDSNLEARLDELTEADNDFEFEIDEQGVATEFEDDSDYEDLNPGVVGQW</sequence>
<dbReference type="EMBL" id="JAACJL010000030">
    <property type="protein sequence ID" value="KAF4617518.1"/>
    <property type="molecule type" value="Genomic_DNA"/>
</dbReference>
<feature type="region of interest" description="Disordered" evidence="1">
    <location>
        <begin position="811"/>
        <end position="831"/>
    </location>
</feature>
<protein>
    <submittedName>
        <fullName evidence="2">Uncharacterized protein</fullName>
    </submittedName>
</protein>
<feature type="region of interest" description="Disordered" evidence="1">
    <location>
        <begin position="359"/>
        <end position="394"/>
    </location>
</feature>
<evidence type="ECO:0000313" key="3">
    <source>
        <dbReference type="Proteomes" id="UP000521872"/>
    </source>
</evidence>
<dbReference type="Proteomes" id="UP000521872">
    <property type="component" value="Unassembled WGS sequence"/>
</dbReference>
<dbReference type="AlphaFoldDB" id="A0A8H4VPH2"/>
<feature type="compositionally biased region" description="Acidic residues" evidence="1">
    <location>
        <begin position="811"/>
        <end position="822"/>
    </location>
</feature>
<feature type="compositionally biased region" description="Low complexity" evidence="1">
    <location>
        <begin position="373"/>
        <end position="387"/>
    </location>
</feature>